<sequence>MSDTTKTADAVIQKRRSSDWKNQAAASMTPEQLGILLNDIAGMAKHIDRFTSLLMANLGCGQDDEETYLTAIEAMAQRIGWAADMACDRIEGAGSAMYGDAEKWMMPPMYHHYQAAAEGVAA</sequence>
<dbReference type="EMBL" id="VYSB01000016">
    <property type="protein sequence ID" value="MYZ53170.1"/>
    <property type="molecule type" value="Genomic_DNA"/>
</dbReference>
<dbReference type="RefSeq" id="WP_161125830.1">
    <property type="nucleotide sequence ID" value="NZ_VYSB01000016.1"/>
</dbReference>
<comment type="caution">
    <text evidence="2">The sequence shown here is derived from an EMBL/GenBank/DDBJ whole genome shotgun (WGS) entry which is preliminary data.</text>
</comment>
<dbReference type="Proteomes" id="UP000481947">
    <property type="component" value="Unassembled WGS sequence"/>
</dbReference>
<gene>
    <name evidence="2" type="ORF">F5985_13785</name>
</gene>
<reference evidence="2 3" key="1">
    <citation type="submission" date="2019-09" db="EMBL/GenBank/DDBJ databases">
        <title>Identification of Malikia spinosa a prominent benzene-, toluene-, and ethylbenzene-degrading bacterium: enrichment, isolation and whole genome sequencing.</title>
        <authorList>
            <person name="Tancsics A."/>
            <person name="Revesz F."/>
            <person name="Kriszt B."/>
        </authorList>
    </citation>
    <scope>NUCLEOTIDE SEQUENCE [LARGE SCALE GENOMIC DNA]</scope>
    <source>
        <strain evidence="2 3">AB6</strain>
    </source>
</reference>
<name>A0A7C9J9I3_9BURK</name>
<evidence type="ECO:0000313" key="3">
    <source>
        <dbReference type="Proteomes" id="UP000481947"/>
    </source>
</evidence>
<accession>A0A7C9J9I3</accession>
<feature type="region of interest" description="Disordered" evidence="1">
    <location>
        <begin position="1"/>
        <end position="24"/>
    </location>
</feature>
<evidence type="ECO:0000313" key="2">
    <source>
        <dbReference type="EMBL" id="MYZ53170.1"/>
    </source>
</evidence>
<evidence type="ECO:0000256" key="1">
    <source>
        <dbReference type="SAM" id="MobiDB-lite"/>
    </source>
</evidence>
<proteinExistence type="predicted"/>
<protein>
    <submittedName>
        <fullName evidence="2">Uncharacterized protein</fullName>
    </submittedName>
</protein>
<organism evidence="2 3">
    <name type="scientific">Malikia spinosa</name>
    <dbReference type="NCBI Taxonomy" id="86180"/>
    <lineage>
        <taxon>Bacteria</taxon>
        <taxon>Pseudomonadati</taxon>
        <taxon>Pseudomonadota</taxon>
        <taxon>Betaproteobacteria</taxon>
        <taxon>Burkholderiales</taxon>
        <taxon>Comamonadaceae</taxon>
        <taxon>Malikia</taxon>
    </lineage>
</organism>
<dbReference type="AlphaFoldDB" id="A0A7C9J9I3"/>